<feature type="domain" description="Large ribosomal subunit protein bL25 beta" evidence="8">
    <location>
        <begin position="100"/>
        <end position="185"/>
    </location>
</feature>
<feature type="domain" description="Large ribosomal subunit protein bL25 L25" evidence="7">
    <location>
        <begin position="6"/>
        <end position="92"/>
    </location>
</feature>
<dbReference type="HAMAP" id="MF_01334">
    <property type="entry name" value="Ribosomal_bL25_CTC"/>
    <property type="match status" value="1"/>
</dbReference>
<evidence type="ECO:0000256" key="4">
    <source>
        <dbReference type="ARBA" id="ARBA00023274"/>
    </source>
</evidence>
<dbReference type="Proteomes" id="UP000315689">
    <property type="component" value="Unassembled WGS sequence"/>
</dbReference>
<evidence type="ECO:0000256" key="5">
    <source>
        <dbReference type="HAMAP-Rule" id="MF_01334"/>
    </source>
</evidence>
<dbReference type="CDD" id="cd00495">
    <property type="entry name" value="Ribosomal_L25_TL5_CTC"/>
    <property type="match status" value="1"/>
</dbReference>
<evidence type="ECO:0000313" key="9">
    <source>
        <dbReference type="EMBL" id="TSC93435.1"/>
    </source>
</evidence>
<evidence type="ECO:0000259" key="7">
    <source>
        <dbReference type="Pfam" id="PF01386"/>
    </source>
</evidence>
<dbReference type="Pfam" id="PF14693">
    <property type="entry name" value="Ribosomal_TL5_C"/>
    <property type="match status" value="1"/>
</dbReference>
<proteinExistence type="inferred from homology"/>
<dbReference type="GO" id="GO:0006412">
    <property type="term" value="P:translation"/>
    <property type="evidence" value="ECO:0007669"/>
    <property type="project" value="UniProtKB-UniRule"/>
</dbReference>
<comment type="similarity">
    <text evidence="5">Belongs to the bacterial ribosomal protein bL25 family. CTC subfamily.</text>
</comment>
<dbReference type="InterPro" id="IPR011035">
    <property type="entry name" value="Ribosomal_bL25/Gln-tRNA_synth"/>
</dbReference>
<reference evidence="9 10" key="1">
    <citation type="submission" date="2017-07" db="EMBL/GenBank/DDBJ databases">
        <title>Mechanisms for carbon and nitrogen cycling indicate functional differentiation within the Candidate Phyla Radiation.</title>
        <authorList>
            <person name="Danczak R.E."/>
            <person name="Johnston M.D."/>
            <person name="Kenah C."/>
            <person name="Slattery M."/>
            <person name="Wrighton K.C."/>
            <person name="Wilkins M.J."/>
        </authorList>
    </citation>
    <scope>NUCLEOTIDE SEQUENCE [LARGE SCALE GENOMIC DNA]</scope>
    <source>
        <strain evidence="9">Licking1014_7</strain>
    </source>
</reference>
<comment type="function">
    <text evidence="5">This is one of the proteins that binds to the 5S RNA in the ribosome where it forms part of the central protuberance.</text>
</comment>
<evidence type="ECO:0000256" key="6">
    <source>
        <dbReference type="SAM" id="MobiDB-lite"/>
    </source>
</evidence>
<keyword evidence="3 5" id="KW-0689">Ribosomal protein</keyword>
<feature type="compositionally biased region" description="Basic and acidic residues" evidence="6">
    <location>
        <begin position="220"/>
        <end position="234"/>
    </location>
</feature>
<sequence length="234" mass="26776">MKKTNLNATIRQEKRKRVKELIKNHYLPAILYGKGIKNQNLTIKKSALMHILKEFGQNALVNLKINDQEKILVFIKYVQKNPVNDNIVHCDFWKIDPNKKLETEIPIVAIDSAPAVEDLQGILIQSKNALEVLALPEKLVPEIQVSIANLKTFEDKIQIKDIVLPEGIETQNDPKETIFSIQEPRSEKELEELEEKPEENVQQVAVEKGKEDETGTEEPAVDKKEIEQKPDETK</sequence>
<dbReference type="PANTHER" id="PTHR33284">
    <property type="entry name" value="RIBOSOMAL PROTEIN L25/GLN-TRNA SYNTHETASE, ANTI-CODON-BINDING DOMAIN-CONTAINING PROTEIN"/>
    <property type="match status" value="1"/>
</dbReference>
<evidence type="ECO:0000259" key="8">
    <source>
        <dbReference type="Pfam" id="PF14693"/>
    </source>
</evidence>
<comment type="caution">
    <text evidence="9">The sequence shown here is derived from an EMBL/GenBank/DDBJ whole genome shotgun (WGS) entry which is preliminary data.</text>
</comment>
<protein>
    <recommendedName>
        <fullName evidence="5">Large ribosomal subunit protein bL25</fullName>
    </recommendedName>
    <alternativeName>
        <fullName evidence="5">General stress protein CTC</fullName>
    </alternativeName>
</protein>
<dbReference type="InterPro" id="IPR029751">
    <property type="entry name" value="Ribosomal_L25_dom"/>
</dbReference>
<dbReference type="PANTHER" id="PTHR33284:SF1">
    <property type="entry name" value="RIBOSOMAL PROTEIN L25_GLN-TRNA SYNTHETASE, ANTI-CODON-BINDING DOMAIN-CONTAINING PROTEIN"/>
    <property type="match status" value="1"/>
</dbReference>
<dbReference type="InterPro" id="IPR020056">
    <property type="entry name" value="Rbsml_bL25/Gln-tRNA_synth_N"/>
</dbReference>
<dbReference type="AlphaFoldDB" id="A0A554LKM1"/>
<evidence type="ECO:0000256" key="1">
    <source>
        <dbReference type="ARBA" id="ARBA00022730"/>
    </source>
</evidence>
<dbReference type="InterPro" id="IPR037121">
    <property type="entry name" value="Ribosomal_bL25_C"/>
</dbReference>
<evidence type="ECO:0000256" key="2">
    <source>
        <dbReference type="ARBA" id="ARBA00022884"/>
    </source>
</evidence>
<dbReference type="GO" id="GO:0008097">
    <property type="term" value="F:5S rRNA binding"/>
    <property type="evidence" value="ECO:0007669"/>
    <property type="project" value="InterPro"/>
</dbReference>
<organism evidence="9 10">
    <name type="scientific">Candidatus Berkelbacteria bacterium Licking1014_7</name>
    <dbReference type="NCBI Taxonomy" id="2017147"/>
    <lineage>
        <taxon>Bacteria</taxon>
        <taxon>Candidatus Berkelbacteria</taxon>
    </lineage>
</organism>
<keyword evidence="2 5" id="KW-0694">RNA-binding</keyword>
<dbReference type="InterPro" id="IPR020057">
    <property type="entry name" value="Ribosomal_bL25_b-dom"/>
</dbReference>
<dbReference type="EMBL" id="VMGK01000002">
    <property type="protein sequence ID" value="TSC93435.1"/>
    <property type="molecule type" value="Genomic_DNA"/>
</dbReference>
<dbReference type="SUPFAM" id="SSF50715">
    <property type="entry name" value="Ribosomal protein L25-like"/>
    <property type="match status" value="1"/>
</dbReference>
<evidence type="ECO:0000256" key="3">
    <source>
        <dbReference type="ARBA" id="ARBA00022980"/>
    </source>
</evidence>
<feature type="region of interest" description="Disordered" evidence="6">
    <location>
        <begin position="180"/>
        <end position="234"/>
    </location>
</feature>
<gene>
    <name evidence="5" type="primary">rplY</name>
    <name evidence="5" type="synonym">ctc</name>
    <name evidence="9" type="ORF">CEN89_110</name>
</gene>
<dbReference type="Gene3D" id="2.40.240.10">
    <property type="entry name" value="Ribosomal Protein L25, Chain P"/>
    <property type="match status" value="1"/>
</dbReference>
<dbReference type="Gene3D" id="2.170.120.20">
    <property type="entry name" value="Ribosomal protein L25, beta domain"/>
    <property type="match status" value="1"/>
</dbReference>
<dbReference type="GO" id="GO:0022625">
    <property type="term" value="C:cytosolic large ribosomal subunit"/>
    <property type="evidence" value="ECO:0007669"/>
    <property type="project" value="TreeGrafter"/>
</dbReference>
<evidence type="ECO:0000313" key="10">
    <source>
        <dbReference type="Proteomes" id="UP000315689"/>
    </source>
</evidence>
<dbReference type="InterPro" id="IPR001021">
    <property type="entry name" value="Ribosomal_bL25_long"/>
</dbReference>
<dbReference type="GO" id="GO:0003735">
    <property type="term" value="F:structural constituent of ribosome"/>
    <property type="evidence" value="ECO:0007669"/>
    <property type="project" value="InterPro"/>
</dbReference>
<name>A0A554LKM1_9BACT</name>
<keyword evidence="4 5" id="KW-0687">Ribonucleoprotein</keyword>
<dbReference type="Pfam" id="PF01386">
    <property type="entry name" value="Ribosomal_L25p"/>
    <property type="match status" value="1"/>
</dbReference>
<comment type="subunit">
    <text evidence="5">Part of the 50S ribosomal subunit; part of the 5S rRNA/L5/L18/L25 subcomplex. Contacts the 5S rRNA. Binds to the 5S rRNA independently of L5 and L18.</text>
</comment>
<keyword evidence="1 5" id="KW-0699">rRNA-binding</keyword>
<accession>A0A554LKM1</accession>
<dbReference type="InterPro" id="IPR020930">
    <property type="entry name" value="Ribosomal_uL5_bac-type"/>
</dbReference>
<dbReference type="NCBIfam" id="TIGR00731">
    <property type="entry name" value="bL25_bact_ctc"/>
    <property type="match status" value="1"/>
</dbReference>